<evidence type="ECO:0000313" key="1">
    <source>
        <dbReference type="EMBL" id="QJA60730.1"/>
    </source>
</evidence>
<gene>
    <name evidence="3" type="ORF">MM171B00430_0027</name>
    <name evidence="2" type="ORF">MM415A00685_0027</name>
    <name evidence="1" type="ORF">MM415B01060_0005</name>
</gene>
<proteinExistence type="predicted"/>
<sequence length="275" mass="31536">MDIPTAIVCYNRPNLLRQVVDALGQHSVENLWFFSDGPRDEVDTDAVAQVRAVIDTVDWTRPRIVYHEHNVGQKAAVPFAADSMFDIYERAIILEDDCIPQPYFFDFMKECLTRYADALDVYGIVGYVPLLPDNVIEQARYDGFFYPRMGTCGWASWRRAWQHHTERNLPVAHDRAIAAGIDLTKGGTDIPRMIAKMREQKRINWSLTWLLEIYARNGYYVYPYESHIENVGFGTGVSQSSRTPPIRLAQTKPTRFPELGVIDFAATAALQVHYR</sequence>
<keyword evidence="1" id="KW-0808">Transferase</keyword>
<dbReference type="SUPFAM" id="SSF53448">
    <property type="entry name" value="Nucleotide-diphospho-sugar transferases"/>
    <property type="match status" value="1"/>
</dbReference>
<protein>
    <submittedName>
        <fullName evidence="1">Putative glycosyltransferase</fullName>
    </submittedName>
</protein>
<dbReference type="InterPro" id="IPR029044">
    <property type="entry name" value="Nucleotide-diphossugar_trans"/>
</dbReference>
<dbReference type="GO" id="GO:0016740">
    <property type="term" value="F:transferase activity"/>
    <property type="evidence" value="ECO:0007669"/>
    <property type="project" value="UniProtKB-KW"/>
</dbReference>
<dbReference type="Gene3D" id="3.90.550.10">
    <property type="entry name" value="Spore Coat Polysaccharide Biosynthesis Protein SpsA, Chain A"/>
    <property type="match status" value="1"/>
</dbReference>
<dbReference type="AlphaFoldDB" id="A0A6M3IT42"/>
<dbReference type="EMBL" id="MT141419">
    <property type="protein sequence ID" value="QJA60730.1"/>
    <property type="molecule type" value="Genomic_DNA"/>
</dbReference>
<accession>A0A6M3IT42</accession>
<evidence type="ECO:0000313" key="3">
    <source>
        <dbReference type="EMBL" id="QJB04178.1"/>
    </source>
</evidence>
<name>A0A6M3IT42_9ZZZZ</name>
<organism evidence="1">
    <name type="scientific">viral metagenome</name>
    <dbReference type="NCBI Taxonomy" id="1070528"/>
    <lineage>
        <taxon>unclassified sequences</taxon>
        <taxon>metagenomes</taxon>
        <taxon>organismal metagenomes</taxon>
    </lineage>
</organism>
<dbReference type="EMBL" id="MT142430">
    <property type="protein sequence ID" value="QJA80665.1"/>
    <property type="molecule type" value="Genomic_DNA"/>
</dbReference>
<reference evidence="1" key="1">
    <citation type="submission" date="2020-03" db="EMBL/GenBank/DDBJ databases">
        <title>The deep terrestrial virosphere.</title>
        <authorList>
            <person name="Holmfeldt K."/>
            <person name="Nilsson E."/>
            <person name="Simone D."/>
            <person name="Lopez-Fernandez M."/>
            <person name="Wu X."/>
            <person name="de Brujin I."/>
            <person name="Lundin D."/>
            <person name="Andersson A."/>
            <person name="Bertilsson S."/>
            <person name="Dopson M."/>
        </authorList>
    </citation>
    <scope>NUCLEOTIDE SEQUENCE</scope>
    <source>
        <strain evidence="3">MM171B00430</strain>
        <strain evidence="2">MM415A00685</strain>
        <strain evidence="1">MM415B01060</strain>
    </source>
</reference>
<evidence type="ECO:0000313" key="2">
    <source>
        <dbReference type="EMBL" id="QJA80665.1"/>
    </source>
</evidence>
<dbReference type="EMBL" id="MT143874">
    <property type="protein sequence ID" value="QJB04178.1"/>
    <property type="molecule type" value="Genomic_DNA"/>
</dbReference>